<accession>A0A974D1X5</accession>
<name>A0A974D1X5_XENLA</name>
<dbReference type="EMBL" id="CM004472">
    <property type="protein sequence ID" value="OCT84128.1"/>
    <property type="molecule type" value="Genomic_DNA"/>
</dbReference>
<evidence type="ECO:0000313" key="2">
    <source>
        <dbReference type="Proteomes" id="UP000694892"/>
    </source>
</evidence>
<reference evidence="2" key="1">
    <citation type="journal article" date="2016" name="Nature">
        <title>Genome evolution in the allotetraploid frog Xenopus laevis.</title>
        <authorList>
            <person name="Session A.M."/>
            <person name="Uno Y."/>
            <person name="Kwon T."/>
            <person name="Chapman J.A."/>
            <person name="Toyoda A."/>
            <person name="Takahashi S."/>
            <person name="Fukui A."/>
            <person name="Hikosaka A."/>
            <person name="Suzuki A."/>
            <person name="Kondo M."/>
            <person name="van Heeringen S.J."/>
            <person name="Quigley I."/>
            <person name="Heinz S."/>
            <person name="Ogino H."/>
            <person name="Ochi H."/>
            <person name="Hellsten U."/>
            <person name="Lyons J.B."/>
            <person name="Simakov O."/>
            <person name="Putnam N."/>
            <person name="Stites J."/>
            <person name="Kuroki Y."/>
            <person name="Tanaka T."/>
            <person name="Michiue T."/>
            <person name="Watanabe M."/>
            <person name="Bogdanovic O."/>
            <person name="Lister R."/>
            <person name="Georgiou G."/>
            <person name="Paranjpe S.S."/>
            <person name="van Kruijsbergen I."/>
            <person name="Shu S."/>
            <person name="Carlson J."/>
            <person name="Kinoshita T."/>
            <person name="Ohta Y."/>
            <person name="Mawaribuchi S."/>
            <person name="Jenkins J."/>
            <person name="Grimwood J."/>
            <person name="Schmutz J."/>
            <person name="Mitros T."/>
            <person name="Mozaffari S.V."/>
            <person name="Suzuki Y."/>
            <person name="Haramoto Y."/>
            <person name="Yamamoto T.S."/>
            <person name="Takagi C."/>
            <person name="Heald R."/>
            <person name="Miller K."/>
            <person name="Haudenschild C."/>
            <person name="Kitzman J."/>
            <person name="Nakayama T."/>
            <person name="Izutsu Y."/>
            <person name="Robert J."/>
            <person name="Fortriede J."/>
            <person name="Burns K."/>
            <person name="Lotay V."/>
            <person name="Karimi K."/>
            <person name="Yasuoka Y."/>
            <person name="Dichmann D.S."/>
            <person name="Flajnik M.F."/>
            <person name="Houston D.W."/>
            <person name="Shendure J."/>
            <person name="DuPasquier L."/>
            <person name="Vize P.D."/>
            <person name="Zorn A.M."/>
            <person name="Ito M."/>
            <person name="Marcotte E.M."/>
            <person name="Wallingford J.B."/>
            <person name="Ito Y."/>
            <person name="Asashima M."/>
            <person name="Ueno N."/>
            <person name="Matsuda Y."/>
            <person name="Veenstra G.J."/>
            <person name="Fujiyama A."/>
            <person name="Harland R.M."/>
            <person name="Taira M."/>
            <person name="Rokhsar D.S."/>
        </authorList>
    </citation>
    <scope>NUCLEOTIDE SEQUENCE [LARGE SCALE GENOMIC DNA]</scope>
    <source>
        <strain evidence="2">J</strain>
    </source>
</reference>
<evidence type="ECO:0000313" key="1">
    <source>
        <dbReference type="EMBL" id="OCT84128.1"/>
    </source>
</evidence>
<proteinExistence type="predicted"/>
<sequence>MTHVLKQKKNTAGKVFFCKIFVMGSLLPHHACLHLMLQTNKHSGTTDSCCIFRQCGILFYSLTYRLCTDVFF</sequence>
<organism evidence="1 2">
    <name type="scientific">Xenopus laevis</name>
    <name type="common">African clawed frog</name>
    <dbReference type="NCBI Taxonomy" id="8355"/>
    <lineage>
        <taxon>Eukaryota</taxon>
        <taxon>Metazoa</taxon>
        <taxon>Chordata</taxon>
        <taxon>Craniata</taxon>
        <taxon>Vertebrata</taxon>
        <taxon>Euteleostomi</taxon>
        <taxon>Amphibia</taxon>
        <taxon>Batrachia</taxon>
        <taxon>Anura</taxon>
        <taxon>Pipoidea</taxon>
        <taxon>Pipidae</taxon>
        <taxon>Xenopodinae</taxon>
        <taxon>Xenopus</taxon>
        <taxon>Xenopus</taxon>
    </lineage>
</organism>
<dbReference type="Proteomes" id="UP000694892">
    <property type="component" value="Chromosome 4L"/>
</dbReference>
<protein>
    <submittedName>
        <fullName evidence="1">Uncharacterized protein</fullName>
    </submittedName>
</protein>
<gene>
    <name evidence="1" type="ORF">XELAEV_18022269mg</name>
</gene>
<dbReference type="AlphaFoldDB" id="A0A974D1X5"/>